<comment type="caution">
    <text evidence="2">The sequence shown here is derived from an EMBL/GenBank/DDBJ whole genome shotgun (WGS) entry which is preliminary data.</text>
</comment>
<evidence type="ECO:0000313" key="2">
    <source>
        <dbReference type="EMBL" id="GBC08849.1"/>
    </source>
</evidence>
<sequence>MQKYLGAAEKLPEKLLHNPSILDMSTKSKIQTAMAHMMTSVVGSHSKSHRRGAKTEEYVDGYSQSDIQRITSKTEMAEECEEDGFDPTLLPLPTTSTKAATQRIYKELKMIVHKQDTPSNDLGFYVKLDKLRSVYQWVVQLTGFDPNIPLAQDMARHKVKSIDLEIRFAPDYPNLPPYIRVIRPRLLRFMNGGGGHVTAGGSICMDLLTLGNSHDQGWSSEYTMEAVLIQVKLALSTLNPPARLDRNWKNEYSAVEAMNAYIRVANQHGWGIPPQWDTLFKR</sequence>
<dbReference type="InterPro" id="IPR016135">
    <property type="entry name" value="UBQ-conjugating_enzyme/RWD"/>
</dbReference>
<dbReference type="SUPFAM" id="SSF54495">
    <property type="entry name" value="UBC-like"/>
    <property type="match status" value="1"/>
</dbReference>
<dbReference type="Pfam" id="PF00179">
    <property type="entry name" value="UQ_con"/>
    <property type="match status" value="1"/>
</dbReference>
<accession>A0A2Z6SNG2</accession>
<reference evidence="2 3" key="1">
    <citation type="submission" date="2017-11" db="EMBL/GenBank/DDBJ databases">
        <title>The genome of Rhizophagus clarus HR1 reveals common genetic basis of auxotrophy among arbuscular mycorrhizal fungi.</title>
        <authorList>
            <person name="Kobayashi Y."/>
        </authorList>
    </citation>
    <scope>NUCLEOTIDE SEQUENCE [LARGE SCALE GENOMIC DNA]</scope>
    <source>
        <strain evidence="2 3">HR1</strain>
    </source>
</reference>
<organism evidence="2 3">
    <name type="scientific">Rhizophagus clarus</name>
    <dbReference type="NCBI Taxonomy" id="94130"/>
    <lineage>
        <taxon>Eukaryota</taxon>
        <taxon>Fungi</taxon>
        <taxon>Fungi incertae sedis</taxon>
        <taxon>Mucoromycota</taxon>
        <taxon>Glomeromycotina</taxon>
        <taxon>Glomeromycetes</taxon>
        <taxon>Glomerales</taxon>
        <taxon>Glomeraceae</taxon>
        <taxon>Rhizophagus</taxon>
    </lineage>
</organism>
<gene>
    <name evidence="2" type="ORF">RclHR1_08420003</name>
</gene>
<proteinExistence type="predicted"/>
<name>A0A2Z6SNG2_9GLOM</name>
<dbReference type="STRING" id="94130.A0A2Z6SNG2"/>
<evidence type="ECO:0000259" key="1">
    <source>
        <dbReference type="PROSITE" id="PS50127"/>
    </source>
</evidence>
<dbReference type="PROSITE" id="PS50127">
    <property type="entry name" value="UBC_2"/>
    <property type="match status" value="1"/>
</dbReference>
<evidence type="ECO:0000313" key="3">
    <source>
        <dbReference type="Proteomes" id="UP000247702"/>
    </source>
</evidence>
<dbReference type="EMBL" id="BEXD01004251">
    <property type="protein sequence ID" value="GBC08849.1"/>
    <property type="molecule type" value="Genomic_DNA"/>
</dbReference>
<keyword evidence="3" id="KW-1185">Reference proteome</keyword>
<dbReference type="InterPro" id="IPR000608">
    <property type="entry name" value="UBC"/>
</dbReference>
<dbReference type="AlphaFoldDB" id="A0A2Z6SNG2"/>
<feature type="domain" description="UBC core" evidence="1">
    <location>
        <begin position="99"/>
        <end position="271"/>
    </location>
</feature>
<dbReference type="SMART" id="SM00212">
    <property type="entry name" value="UBCc"/>
    <property type="match status" value="1"/>
</dbReference>
<dbReference type="Proteomes" id="UP000247702">
    <property type="component" value="Unassembled WGS sequence"/>
</dbReference>
<dbReference type="CDD" id="cd23802">
    <property type="entry name" value="UBCc_UBE2Q"/>
    <property type="match status" value="1"/>
</dbReference>
<dbReference type="Gene3D" id="3.10.110.10">
    <property type="entry name" value="Ubiquitin Conjugating Enzyme"/>
    <property type="match status" value="1"/>
</dbReference>
<protein>
    <recommendedName>
        <fullName evidence="1">UBC core domain-containing protein</fullName>
    </recommendedName>
</protein>